<accession>A0ABQ6JFK8</accession>
<proteinExistence type="predicted"/>
<dbReference type="Proteomes" id="UP001157017">
    <property type="component" value="Unassembled WGS sequence"/>
</dbReference>
<evidence type="ECO:0000313" key="1">
    <source>
        <dbReference type="EMBL" id="GMA85697.1"/>
    </source>
</evidence>
<evidence type="ECO:0000313" key="2">
    <source>
        <dbReference type="Proteomes" id="UP001157017"/>
    </source>
</evidence>
<comment type="caution">
    <text evidence="1">The sequence shown here is derived from an EMBL/GenBank/DDBJ whole genome shotgun (WGS) entry which is preliminary data.</text>
</comment>
<organism evidence="1 2">
    <name type="scientific">Angustibacter aerolatus</name>
    <dbReference type="NCBI Taxonomy" id="1162965"/>
    <lineage>
        <taxon>Bacteria</taxon>
        <taxon>Bacillati</taxon>
        <taxon>Actinomycetota</taxon>
        <taxon>Actinomycetes</taxon>
        <taxon>Kineosporiales</taxon>
        <taxon>Kineosporiaceae</taxon>
    </lineage>
</organism>
<gene>
    <name evidence="1" type="ORF">GCM10025868_09470</name>
</gene>
<sequence>MTEGARSGSRILVPAGPAQHLTGAQAAAYAVMLGSDEPEAARLARQDHVLTAVLAGLPADRASRLALVTSLSHPRRRRRSTPC</sequence>
<reference evidence="2" key="1">
    <citation type="journal article" date="2019" name="Int. J. Syst. Evol. Microbiol.">
        <title>The Global Catalogue of Microorganisms (GCM) 10K type strain sequencing project: providing services to taxonomists for standard genome sequencing and annotation.</title>
        <authorList>
            <consortium name="The Broad Institute Genomics Platform"/>
            <consortium name="The Broad Institute Genome Sequencing Center for Infectious Disease"/>
            <person name="Wu L."/>
            <person name="Ma J."/>
        </authorList>
    </citation>
    <scope>NUCLEOTIDE SEQUENCE [LARGE SCALE GENOMIC DNA]</scope>
    <source>
        <strain evidence="2">NBRC 108730</strain>
    </source>
</reference>
<protein>
    <recommendedName>
        <fullName evidence="3">DUF222 domain-containing protein</fullName>
    </recommendedName>
</protein>
<keyword evidence="2" id="KW-1185">Reference proteome</keyword>
<name>A0ABQ6JFK8_9ACTN</name>
<evidence type="ECO:0008006" key="3">
    <source>
        <dbReference type="Google" id="ProtNLM"/>
    </source>
</evidence>
<dbReference type="EMBL" id="BSUZ01000001">
    <property type="protein sequence ID" value="GMA85697.1"/>
    <property type="molecule type" value="Genomic_DNA"/>
</dbReference>